<dbReference type="InterPro" id="IPR001387">
    <property type="entry name" value="Cro/C1-type_HTH"/>
</dbReference>
<dbReference type="Proteomes" id="UP000183287">
    <property type="component" value="Unassembled WGS sequence"/>
</dbReference>
<evidence type="ECO:0000313" key="3">
    <source>
        <dbReference type="Proteomes" id="UP000183287"/>
    </source>
</evidence>
<dbReference type="OrthoDB" id="129377at2"/>
<gene>
    <name evidence="2" type="ORF">SAMN05421863_11614</name>
</gene>
<proteinExistence type="predicted"/>
<keyword evidence="2" id="KW-0238">DNA-binding</keyword>
<dbReference type="EMBL" id="FOUB01000161">
    <property type="protein sequence ID" value="SFN26001.1"/>
    <property type="molecule type" value="Genomic_DNA"/>
</dbReference>
<dbReference type="AlphaFoldDB" id="A0A1I4XJF3"/>
<dbReference type="RefSeq" id="WP_074907621.1">
    <property type="nucleotide sequence ID" value="NZ_FOUB01000161.1"/>
</dbReference>
<reference evidence="3" key="1">
    <citation type="submission" date="2016-10" db="EMBL/GenBank/DDBJ databases">
        <authorList>
            <person name="Varghese N."/>
            <person name="Submissions S."/>
        </authorList>
    </citation>
    <scope>NUCLEOTIDE SEQUENCE [LARGE SCALE GENOMIC DNA]</scope>
    <source>
        <strain evidence="3">Nm44</strain>
    </source>
</reference>
<organism evidence="2 3">
    <name type="scientific">Nitrosomonas communis</name>
    <dbReference type="NCBI Taxonomy" id="44574"/>
    <lineage>
        <taxon>Bacteria</taxon>
        <taxon>Pseudomonadati</taxon>
        <taxon>Pseudomonadota</taxon>
        <taxon>Betaproteobacteria</taxon>
        <taxon>Nitrosomonadales</taxon>
        <taxon>Nitrosomonadaceae</taxon>
        <taxon>Nitrosomonas</taxon>
    </lineage>
</organism>
<dbReference type="InterPro" id="IPR010982">
    <property type="entry name" value="Lambda_DNA-bd_dom_sf"/>
</dbReference>
<dbReference type="GO" id="GO:0003677">
    <property type="term" value="F:DNA binding"/>
    <property type="evidence" value="ECO:0007669"/>
    <property type="project" value="UniProtKB-KW"/>
</dbReference>
<dbReference type="SMART" id="SM00530">
    <property type="entry name" value="HTH_XRE"/>
    <property type="match status" value="1"/>
</dbReference>
<evidence type="ECO:0000259" key="1">
    <source>
        <dbReference type="PROSITE" id="PS50943"/>
    </source>
</evidence>
<name>A0A1I4XJF3_9PROT</name>
<dbReference type="Gene3D" id="1.10.260.40">
    <property type="entry name" value="lambda repressor-like DNA-binding domains"/>
    <property type="match status" value="1"/>
</dbReference>
<keyword evidence="3" id="KW-1185">Reference proteome</keyword>
<dbReference type="SUPFAM" id="SSF47413">
    <property type="entry name" value="lambda repressor-like DNA-binding domains"/>
    <property type="match status" value="1"/>
</dbReference>
<feature type="domain" description="HTH cro/C1-type" evidence="1">
    <location>
        <begin position="37"/>
        <end position="92"/>
    </location>
</feature>
<dbReference type="InterPro" id="IPR039554">
    <property type="entry name" value="HigA2-like_HTH"/>
</dbReference>
<protein>
    <submittedName>
        <fullName evidence="2">Predicted DNA-binding protein, contains XRE-type HTH domain</fullName>
    </submittedName>
</protein>
<dbReference type="Pfam" id="PF13744">
    <property type="entry name" value="HTH_37"/>
    <property type="match status" value="1"/>
</dbReference>
<dbReference type="PROSITE" id="PS50943">
    <property type="entry name" value="HTH_CROC1"/>
    <property type="match status" value="1"/>
</dbReference>
<evidence type="ECO:0000313" key="2">
    <source>
        <dbReference type="EMBL" id="SFN26001.1"/>
    </source>
</evidence>
<accession>A0A1I4XJF3</accession>
<dbReference type="CDD" id="cd00093">
    <property type="entry name" value="HTH_XRE"/>
    <property type="match status" value="1"/>
</dbReference>
<sequence length="94" mass="10702">MDKEPVIESSDNMFADMGLPPEEATLLVMRAELMTRLREIINERGWTQQEASKMLGIGQSRISDLVRGKWEKFNLDMLVTLVTRTGKHVELAVV</sequence>